<accession>A0A381PP93</accession>
<dbReference type="AlphaFoldDB" id="A0A381PP93"/>
<dbReference type="InterPro" id="IPR019734">
    <property type="entry name" value="TPR_rpt"/>
</dbReference>
<dbReference type="Pfam" id="PF13181">
    <property type="entry name" value="TPR_8"/>
    <property type="match status" value="1"/>
</dbReference>
<dbReference type="PROSITE" id="PS50293">
    <property type="entry name" value="TPR_REGION"/>
    <property type="match status" value="1"/>
</dbReference>
<sequence length="827" mass="98895">MINYTNKIRLYTSIFVLITLNACNSIINKIYDDTTAKYNAYFVANEIINDIELNLENNTVINYDSLIPINYAIDSSVVNQHSEKTKKSIEKLSILIQRHPESKYVYPSYVLIGKSRLLDLNLKQSIITFKYVNSKSNIKNPKDLALINLMRSYTENKQFNEAKEVYDYLKNKTIYNDYQIDFYKYSVYLFKQLKKNSELLINLKKIENLTKDKTLENKVYFLIGQIHLNNNNYDEAQQYFERCIKNNPKLEIELYAKLYYVRSSTKSSDEETINKYFKKLIRDKKNYDYLNRIYFELGQYYYEKDFLNKALDNYKISIQKTINNKNLLFKAHLEIANIHYYKYNNYSISKLYYDSALQNINRENVLYKQLKDKSDVLNKLVDNLLTINKNDSLISLTKLSKNELDNILNDYINKLNKEKKKKKVELKESLNFYDEDSKIIKTTNNSVWYFNNISIVNRGKDEFYSKWGDRKLTDNWRVQSKILFISNNEKEKEIEKKSIITSEERNSETVNKEYLISLLPFKIENKKILLNEIEKSLYELGKIYIQNLNEINKGINTYTQLINRFSESEYLPDVLYQLYLLSEEKNYYKNYIIEKFPESIFAKLIINPNYEIDEFEEYNLLLDLYKILYEKLLSEKNDYVIRQIDSLEILYKKNEYFENLSLLKSIAKGKKYGNFTLQYELKKFLKNSLLTNTSEYANSLLNSAKNVQKKFIFSGLPKLVKENNYKFYYIIINNDKSDLVFNIINKITKELNLQNVYIDKFILKENFEFYAISETNWQDLKTIEKKFNDYILNKESKVNANFVIGETNMNILFEAKNFNHFIKFYNK</sequence>
<dbReference type="SUPFAM" id="SSF48452">
    <property type="entry name" value="TPR-like"/>
    <property type="match status" value="2"/>
</dbReference>
<dbReference type="EMBL" id="UINC01001024">
    <property type="protein sequence ID" value="SUZ67879.1"/>
    <property type="molecule type" value="Genomic_DNA"/>
</dbReference>
<reference evidence="2" key="1">
    <citation type="submission" date="2018-05" db="EMBL/GenBank/DDBJ databases">
        <authorList>
            <person name="Lanie J.A."/>
            <person name="Ng W.-L."/>
            <person name="Kazmierczak K.M."/>
            <person name="Andrzejewski T.M."/>
            <person name="Davidsen T.M."/>
            <person name="Wayne K.J."/>
            <person name="Tettelin H."/>
            <person name="Glass J.I."/>
            <person name="Rusch D."/>
            <person name="Podicherti R."/>
            <person name="Tsui H.-C.T."/>
            <person name="Winkler M.E."/>
        </authorList>
    </citation>
    <scope>NUCLEOTIDE SEQUENCE</scope>
</reference>
<gene>
    <name evidence="2" type="ORF">METZ01_LOCUS20733</name>
</gene>
<keyword evidence="1" id="KW-0175">Coiled coil</keyword>
<dbReference type="InterPro" id="IPR011990">
    <property type="entry name" value="TPR-like_helical_dom_sf"/>
</dbReference>
<organism evidence="2">
    <name type="scientific">marine metagenome</name>
    <dbReference type="NCBI Taxonomy" id="408172"/>
    <lineage>
        <taxon>unclassified sequences</taxon>
        <taxon>metagenomes</taxon>
        <taxon>ecological metagenomes</taxon>
    </lineage>
</organism>
<dbReference type="Gene3D" id="1.25.40.10">
    <property type="entry name" value="Tetratricopeptide repeat domain"/>
    <property type="match status" value="3"/>
</dbReference>
<dbReference type="Pfam" id="PF13174">
    <property type="entry name" value="TPR_6"/>
    <property type="match status" value="1"/>
</dbReference>
<evidence type="ECO:0000256" key="1">
    <source>
        <dbReference type="SAM" id="Coils"/>
    </source>
</evidence>
<evidence type="ECO:0000313" key="2">
    <source>
        <dbReference type="EMBL" id="SUZ67879.1"/>
    </source>
</evidence>
<proteinExistence type="predicted"/>
<name>A0A381PP93_9ZZZZ</name>
<dbReference type="PROSITE" id="PS50005">
    <property type="entry name" value="TPR"/>
    <property type="match status" value="1"/>
</dbReference>
<feature type="coiled-coil region" evidence="1">
    <location>
        <begin position="401"/>
        <end position="436"/>
    </location>
</feature>
<dbReference type="SMART" id="SM00028">
    <property type="entry name" value="TPR"/>
    <property type="match status" value="2"/>
</dbReference>
<protein>
    <submittedName>
        <fullName evidence="2">Uncharacterized protein</fullName>
    </submittedName>
</protein>